<sequence>MSNKPMLFDIQETDPTPDVSAAPTVPDLTQAAPDASMQQAARLAARKPSRLVRWFWSIVATLVGAVVSVAAWDFATGLIVRLPVLGWAVTVGLVVALGLALLMGLRELAALARLQRVDGLRRRAADIGDDLKVANTYSLQLDKFYAGRDDLSWGRARLAERRGELLDADAVVTQTEAELLVPLDAAALRTVEGAARQVATVTALVPLALADVVTALVSSMRMIRQVAEIYGGRGGFFSSWRLTRAVLSHLVVTGAVAVGDDLLEPVLGGTVLSKLSRRFGEGLINGALTARVGIAAMEVCRPMPFGEGRKPKVRAVVKRALTGLFGKSE</sequence>
<dbReference type="RefSeq" id="WP_127749762.1">
    <property type="nucleotide sequence ID" value="NZ_CP033219.1"/>
</dbReference>
<dbReference type="PANTHER" id="PTHR39342">
    <property type="entry name" value="UPF0283 MEMBRANE PROTEIN YCJF"/>
    <property type="match status" value="1"/>
</dbReference>
<reference evidence="9 10" key="1">
    <citation type="submission" date="2018-10" db="EMBL/GenBank/DDBJ databases">
        <title>Parasedimentitalea marina sp. nov., a psychrophilic bacterium isolated from deep seawater of the New Britain Trench.</title>
        <authorList>
            <person name="Cao J."/>
        </authorList>
    </citation>
    <scope>NUCLEOTIDE SEQUENCE [LARGE SCALE GENOMIC DNA]</scope>
    <source>
        <strain evidence="9 10">W43</strain>
    </source>
</reference>
<dbReference type="InterPro" id="IPR021147">
    <property type="entry name" value="DUF697"/>
</dbReference>
<comment type="similarity">
    <text evidence="2">Belongs to the UPF0283 family.</text>
</comment>
<evidence type="ECO:0000256" key="5">
    <source>
        <dbReference type="ARBA" id="ARBA00022692"/>
    </source>
</evidence>
<organism evidence="9 10">
    <name type="scientific">Parasedimentitalea marina</name>
    <dbReference type="NCBI Taxonomy" id="2483033"/>
    <lineage>
        <taxon>Bacteria</taxon>
        <taxon>Pseudomonadati</taxon>
        <taxon>Pseudomonadota</taxon>
        <taxon>Alphaproteobacteria</taxon>
        <taxon>Rhodobacterales</taxon>
        <taxon>Paracoccaceae</taxon>
        <taxon>Parasedimentitalea</taxon>
    </lineage>
</organism>
<keyword evidence="7 8" id="KW-0472">Membrane</keyword>
<dbReference type="NCBIfam" id="TIGR01620">
    <property type="entry name" value="hyp_HI0043"/>
    <property type="match status" value="1"/>
</dbReference>
<keyword evidence="6 8" id="KW-1133">Transmembrane helix</keyword>
<evidence type="ECO:0000256" key="7">
    <source>
        <dbReference type="ARBA" id="ARBA00023136"/>
    </source>
</evidence>
<evidence type="ECO:0000256" key="8">
    <source>
        <dbReference type="SAM" id="Phobius"/>
    </source>
</evidence>
<dbReference type="AlphaFoldDB" id="A0A3T0N5B5"/>
<keyword evidence="3" id="KW-1003">Cell membrane</keyword>
<feature type="transmembrane region" description="Helical" evidence="8">
    <location>
        <begin position="51"/>
        <end position="72"/>
    </location>
</feature>
<keyword evidence="4" id="KW-0997">Cell inner membrane</keyword>
<dbReference type="PANTHER" id="PTHR39342:SF1">
    <property type="entry name" value="UPF0283 MEMBRANE PROTEIN YCJF"/>
    <property type="match status" value="1"/>
</dbReference>
<dbReference type="KEGG" id="sedi:EBB79_15895"/>
<keyword evidence="5 8" id="KW-0812">Transmembrane</keyword>
<protein>
    <submittedName>
        <fullName evidence="9">TIGR01620 family protein</fullName>
    </submittedName>
</protein>
<evidence type="ECO:0000256" key="1">
    <source>
        <dbReference type="ARBA" id="ARBA00004429"/>
    </source>
</evidence>
<feature type="transmembrane region" description="Helical" evidence="8">
    <location>
        <begin position="84"/>
        <end position="105"/>
    </location>
</feature>
<evidence type="ECO:0000256" key="3">
    <source>
        <dbReference type="ARBA" id="ARBA00022475"/>
    </source>
</evidence>
<dbReference type="EMBL" id="CP033219">
    <property type="protein sequence ID" value="AZV79214.1"/>
    <property type="molecule type" value="Genomic_DNA"/>
</dbReference>
<evidence type="ECO:0000313" key="10">
    <source>
        <dbReference type="Proteomes" id="UP000283063"/>
    </source>
</evidence>
<evidence type="ECO:0000256" key="2">
    <source>
        <dbReference type="ARBA" id="ARBA00008255"/>
    </source>
</evidence>
<gene>
    <name evidence="9" type="ORF">EBB79_15895</name>
</gene>
<evidence type="ECO:0000256" key="4">
    <source>
        <dbReference type="ARBA" id="ARBA00022519"/>
    </source>
</evidence>
<dbReference type="OrthoDB" id="9816060at2"/>
<proteinExistence type="inferred from homology"/>
<name>A0A3T0N5B5_9RHOB</name>
<evidence type="ECO:0000256" key="6">
    <source>
        <dbReference type="ARBA" id="ARBA00022989"/>
    </source>
</evidence>
<evidence type="ECO:0000313" key="9">
    <source>
        <dbReference type="EMBL" id="AZV79214.1"/>
    </source>
</evidence>
<dbReference type="InterPro" id="IPR006507">
    <property type="entry name" value="UPF0283"/>
</dbReference>
<dbReference type="Proteomes" id="UP000283063">
    <property type="component" value="Chromosome"/>
</dbReference>
<accession>A0A3T0N5B5</accession>
<dbReference type="GO" id="GO:0005886">
    <property type="term" value="C:plasma membrane"/>
    <property type="evidence" value="ECO:0007669"/>
    <property type="project" value="UniProtKB-SubCell"/>
</dbReference>
<dbReference type="Pfam" id="PF05128">
    <property type="entry name" value="DUF697"/>
    <property type="match status" value="1"/>
</dbReference>
<comment type="subcellular location">
    <subcellularLocation>
        <location evidence="1">Cell inner membrane</location>
        <topology evidence="1">Multi-pass membrane protein</topology>
    </subcellularLocation>
</comment>
<keyword evidence="10" id="KW-1185">Reference proteome</keyword>